<dbReference type="HOGENOM" id="CLU_296312_0_0_1"/>
<keyword evidence="3" id="KW-1185">Reference proteome</keyword>
<feature type="region of interest" description="Disordered" evidence="1">
    <location>
        <begin position="517"/>
        <end position="558"/>
    </location>
</feature>
<dbReference type="Proteomes" id="UP000000314">
    <property type="component" value="Chromosome 4"/>
</dbReference>
<name>C4R8Z1_KOMPG</name>
<evidence type="ECO:0000313" key="2">
    <source>
        <dbReference type="EMBL" id="CAY72066.1"/>
    </source>
</evidence>
<dbReference type="AlphaFoldDB" id="C4R8Z1"/>
<feature type="compositionally biased region" description="Basic and acidic residues" evidence="1">
    <location>
        <begin position="747"/>
        <end position="761"/>
    </location>
</feature>
<feature type="compositionally biased region" description="Polar residues" evidence="1">
    <location>
        <begin position="541"/>
        <end position="558"/>
    </location>
</feature>
<dbReference type="eggNOG" id="ENOG502SXPJ">
    <property type="taxonomic scope" value="Eukaryota"/>
</dbReference>
<feature type="region of interest" description="Disordered" evidence="1">
    <location>
        <begin position="677"/>
        <end position="715"/>
    </location>
</feature>
<gene>
    <name evidence="2" type="ordered locus">PAS_chr4_0797</name>
</gene>
<feature type="region of interest" description="Disordered" evidence="1">
    <location>
        <begin position="133"/>
        <end position="158"/>
    </location>
</feature>
<feature type="region of interest" description="Disordered" evidence="1">
    <location>
        <begin position="198"/>
        <end position="218"/>
    </location>
</feature>
<protein>
    <submittedName>
        <fullName evidence="2">Uncharacterized protein</fullName>
    </submittedName>
</protein>
<proteinExistence type="predicted"/>
<reference evidence="2 3" key="1">
    <citation type="journal article" date="2009" name="Nat. Biotechnol.">
        <title>Genome sequence of the recombinant protein production host Pichia pastoris.</title>
        <authorList>
            <person name="De Schutter K."/>
            <person name="Lin Y.C."/>
            <person name="Tiels P."/>
            <person name="Van Hecke A."/>
            <person name="Glinka S."/>
            <person name="Weber-Lehmann J."/>
            <person name="Rouze P."/>
            <person name="Van de Peer Y."/>
            <person name="Callewaert N."/>
        </authorList>
    </citation>
    <scope>NUCLEOTIDE SEQUENCE [LARGE SCALE GENOMIC DNA]</scope>
    <source>
        <strain evidence="3">GS115 / ATCC 20864</strain>
    </source>
</reference>
<feature type="region of interest" description="Disordered" evidence="1">
    <location>
        <begin position="803"/>
        <end position="832"/>
    </location>
</feature>
<feature type="compositionally biased region" description="Acidic residues" evidence="1">
    <location>
        <begin position="465"/>
        <end position="478"/>
    </location>
</feature>
<feature type="compositionally biased region" description="Polar residues" evidence="1">
    <location>
        <begin position="677"/>
        <end position="697"/>
    </location>
</feature>
<feature type="region of interest" description="Disordered" evidence="1">
    <location>
        <begin position="280"/>
        <end position="318"/>
    </location>
</feature>
<feature type="region of interest" description="Disordered" evidence="1">
    <location>
        <begin position="457"/>
        <end position="478"/>
    </location>
</feature>
<accession>C4R8Z1</accession>
<evidence type="ECO:0000256" key="1">
    <source>
        <dbReference type="SAM" id="MobiDB-lite"/>
    </source>
</evidence>
<dbReference type="OrthoDB" id="4026687at2759"/>
<dbReference type="InParanoid" id="C4R8Z1"/>
<dbReference type="KEGG" id="ppa:PAS_chr4_0797"/>
<dbReference type="EMBL" id="FN392322">
    <property type="protein sequence ID" value="CAY72066.1"/>
    <property type="molecule type" value="Genomic_DNA"/>
</dbReference>
<organism evidence="2 3">
    <name type="scientific">Komagataella phaffii (strain GS115 / ATCC 20864)</name>
    <name type="common">Yeast</name>
    <name type="synonym">Pichia pastoris</name>
    <dbReference type="NCBI Taxonomy" id="644223"/>
    <lineage>
        <taxon>Eukaryota</taxon>
        <taxon>Fungi</taxon>
        <taxon>Dikarya</taxon>
        <taxon>Ascomycota</taxon>
        <taxon>Saccharomycotina</taxon>
        <taxon>Pichiomycetes</taxon>
        <taxon>Pichiales</taxon>
        <taxon>Pichiaceae</taxon>
        <taxon>Komagataella</taxon>
    </lineage>
</organism>
<feature type="compositionally biased region" description="Polar residues" evidence="1">
    <location>
        <begin position="302"/>
        <end position="318"/>
    </location>
</feature>
<evidence type="ECO:0000313" key="3">
    <source>
        <dbReference type="Proteomes" id="UP000000314"/>
    </source>
</evidence>
<sequence length="1019" mass="111928">MSSKKDSSKRMSLFGPLKGTGILGFGHNDTKQQHGHKKTLSDSNTKRKQTILLPDDRLHSSDVSRASSNTISDLPLPNAPKTNLSLSPDFARSFSPPRMVDSQFHPSVMNGQQLQAEVSTEEFNFHSSHIAPAKSLTRRRPPPRDPSPVKDQLNHGSNAEVLQEKITVKESNDTGAEKELERVNNSEASTQVNNIVEGEDSGFTPETNYSTGVTNDVNDISTNLKLNTTAAVSSSSNKSISSTPLNKIISSLENELNEMRDNDASSTSLGQYSSSFSQQSSVYSPLNFNGRRATSDERKSLDSSIYSSHTENSQQSHTSLLRNEINALLISDDINHEIQQKTYTENNNDEDLTDNEESYKKGHTRAAPSDATVKVFDIPSVNVQNEIEEEVVAIPREKAGTTDIHALLNDGTISPPVFVPPHVDSSPRSSCTSGQSGEIFYDMSEVASAARSDHAKDNFNSFSHEDDEDYDYNYDDYLEGNDSTVVQEELESTHSQKDLLAETKASIESDDQRILGSHSDLEPSLSAHSEAHSDSSESVSIDQFSYDPNENLQNLGSSNAAPIEEKSNLIYAPIPRNTRRDSMELADSGTASSLELEVEQAPVVSNENSPLVSPQLLAKNNEEEIFVEEPKKLTVINTDEDLSQPRKLSVVNSDQDFLEPLEAGDNQLHVNSSQSNLNLAGNYQHSGANSRHSSISRNKLFEDSSSSDENESDHSNINFVARSPIRKMYVTNNASPPDFFVQRSEETHLEPVSDDGHHVDRSSPLSAGKRDDQEKNDYVSAYDRREASFVAPLVHVNEPTAVGSKALNRRPPPGISTARKTRGVSNPPPPEIYDTHIQTITPVDPSLKRQASNEHIKEVHEGEGVPSAYVLALRERAGISVSKVPASEWKLPLAIRPHKSTFAKTKPNSKISTVSRRFLSNSDIKHGGSLKPRLLASEIDDTDMVILPKEPAHTPGNQLRKLQTLQDPSEDQLGDLVDFGAESTLQRNTSLTSTSTVQPGTDLHPMRLFIANPDGEDSS</sequence>
<feature type="compositionally biased region" description="Polar residues" evidence="1">
    <location>
        <begin position="204"/>
        <end position="218"/>
    </location>
</feature>
<dbReference type="STRING" id="644223.C4R8Z1"/>
<dbReference type="RefSeq" id="XP_002494245.1">
    <property type="nucleotide sequence ID" value="XM_002494200.1"/>
</dbReference>
<feature type="compositionally biased region" description="Polar residues" evidence="1">
    <location>
        <begin position="63"/>
        <end position="72"/>
    </location>
</feature>
<dbReference type="GeneID" id="8200575"/>
<feature type="region of interest" description="Disordered" evidence="1">
    <location>
        <begin position="747"/>
        <end position="775"/>
    </location>
</feature>
<feature type="region of interest" description="Disordered" evidence="1">
    <location>
        <begin position="1"/>
        <end position="84"/>
    </location>
</feature>